<evidence type="ECO:0000313" key="1">
    <source>
        <dbReference type="EMBL" id="CAD8138822.1"/>
    </source>
</evidence>
<dbReference type="Proteomes" id="UP000689195">
    <property type="component" value="Unassembled WGS sequence"/>
</dbReference>
<protein>
    <submittedName>
        <fullName evidence="1">Uncharacterized protein</fullName>
    </submittedName>
</protein>
<reference evidence="1" key="1">
    <citation type="submission" date="2021-01" db="EMBL/GenBank/DDBJ databases">
        <authorList>
            <consortium name="Genoscope - CEA"/>
            <person name="William W."/>
        </authorList>
    </citation>
    <scope>NUCLEOTIDE SEQUENCE</scope>
</reference>
<organism evidence="1 2">
    <name type="scientific">Paramecium pentaurelia</name>
    <dbReference type="NCBI Taxonomy" id="43138"/>
    <lineage>
        <taxon>Eukaryota</taxon>
        <taxon>Sar</taxon>
        <taxon>Alveolata</taxon>
        <taxon>Ciliophora</taxon>
        <taxon>Intramacronucleata</taxon>
        <taxon>Oligohymenophorea</taxon>
        <taxon>Peniculida</taxon>
        <taxon>Parameciidae</taxon>
        <taxon>Paramecium</taxon>
    </lineage>
</organism>
<evidence type="ECO:0000313" key="2">
    <source>
        <dbReference type="Proteomes" id="UP000689195"/>
    </source>
</evidence>
<sequence>MKEAEKRFGVDISKTKAVLQIDAQIGQKEKKNQRQKQIIKLVYVANLCMILKDKIPQKAFLFIQIYQIQIHSFRDLTNKQQNVSYFYKQFKNNILLIIYITYYQYIKGNQKNKNQFICNWNYKQLYLKQYIELLKIKVLEQIV</sequence>
<dbReference type="AlphaFoldDB" id="A0A8S1SJ66"/>
<accession>A0A8S1SJ66</accession>
<name>A0A8S1SJ66_9CILI</name>
<comment type="caution">
    <text evidence="1">The sequence shown here is derived from an EMBL/GenBank/DDBJ whole genome shotgun (WGS) entry which is preliminary data.</text>
</comment>
<gene>
    <name evidence="1" type="ORF">PPENT_87.1.T0070330</name>
</gene>
<dbReference type="EMBL" id="CAJJDO010000007">
    <property type="protein sequence ID" value="CAD8138822.1"/>
    <property type="molecule type" value="Genomic_DNA"/>
</dbReference>
<keyword evidence="2" id="KW-1185">Reference proteome</keyword>
<proteinExistence type="predicted"/>